<evidence type="ECO:0000313" key="2">
    <source>
        <dbReference type="EMBL" id="PVM84793.1"/>
    </source>
</evidence>
<dbReference type="Gene3D" id="3.40.630.30">
    <property type="match status" value="1"/>
</dbReference>
<reference evidence="2 3" key="1">
    <citation type="submission" date="2018-04" db="EMBL/GenBank/DDBJ databases">
        <title>The genome sequence of Caulobacter sp. 736.</title>
        <authorList>
            <person name="Gao J."/>
            <person name="Sun J."/>
        </authorList>
    </citation>
    <scope>NUCLEOTIDE SEQUENCE [LARGE SCALE GENOMIC DNA]</scope>
    <source>
        <strain evidence="2 3">736</strain>
    </source>
</reference>
<dbReference type="InterPro" id="IPR051531">
    <property type="entry name" value="N-acetyltransferase"/>
</dbReference>
<protein>
    <submittedName>
        <fullName evidence="2">GNAT family N-acetyltransferase</fullName>
    </submittedName>
</protein>
<dbReference type="PANTHER" id="PTHR43792:SF16">
    <property type="entry name" value="N-ACETYLTRANSFERASE DOMAIN-CONTAINING PROTEIN"/>
    <property type="match status" value="1"/>
</dbReference>
<organism evidence="2 3">
    <name type="scientific">Caulobacter radicis</name>
    <dbReference type="NCBI Taxonomy" id="2172650"/>
    <lineage>
        <taxon>Bacteria</taxon>
        <taxon>Pseudomonadati</taxon>
        <taxon>Pseudomonadota</taxon>
        <taxon>Alphaproteobacteria</taxon>
        <taxon>Caulobacterales</taxon>
        <taxon>Caulobacteraceae</taxon>
        <taxon>Caulobacter</taxon>
    </lineage>
</organism>
<feature type="domain" description="N-acetyltransferase" evidence="1">
    <location>
        <begin position="16"/>
        <end position="180"/>
    </location>
</feature>
<dbReference type="InterPro" id="IPR000182">
    <property type="entry name" value="GNAT_dom"/>
</dbReference>
<comment type="caution">
    <text evidence="2">The sequence shown here is derived from an EMBL/GenBank/DDBJ whole genome shotgun (WGS) entry which is preliminary data.</text>
</comment>
<keyword evidence="2" id="KW-0808">Transferase</keyword>
<dbReference type="SUPFAM" id="SSF55729">
    <property type="entry name" value="Acyl-CoA N-acyltransferases (Nat)"/>
    <property type="match status" value="1"/>
</dbReference>
<dbReference type="Proteomes" id="UP000244913">
    <property type="component" value="Unassembled WGS sequence"/>
</dbReference>
<sequence length="180" mass="19953">MFCRDPRVIVIDTPRLTLRPHTVDDLAHVVALARDPAVTAFIRGLPTSEEECWHRLLRYAGHWSQLGFGMFAVFERQTGRFVGEAGLADFHRGLGADFDGAPEAAWMLMGWAHGAGLALEAAAAAHAWLEERRPGGRTVCIIDPANLGSIRLSQKLGYAPFRQGVYRDAPVTLFERRLMT</sequence>
<dbReference type="PROSITE" id="PS51186">
    <property type="entry name" value="GNAT"/>
    <property type="match status" value="1"/>
</dbReference>
<dbReference type="Pfam" id="PF13302">
    <property type="entry name" value="Acetyltransf_3"/>
    <property type="match status" value="1"/>
</dbReference>
<dbReference type="EMBL" id="QDKP01000024">
    <property type="protein sequence ID" value="PVM84793.1"/>
    <property type="molecule type" value="Genomic_DNA"/>
</dbReference>
<dbReference type="GO" id="GO:0016747">
    <property type="term" value="F:acyltransferase activity, transferring groups other than amino-acyl groups"/>
    <property type="evidence" value="ECO:0007669"/>
    <property type="project" value="InterPro"/>
</dbReference>
<gene>
    <name evidence="2" type="ORF">DDF65_08105</name>
</gene>
<dbReference type="PANTHER" id="PTHR43792">
    <property type="entry name" value="GNAT FAMILY, PUTATIVE (AFU_ORTHOLOGUE AFUA_3G00765)-RELATED-RELATED"/>
    <property type="match status" value="1"/>
</dbReference>
<dbReference type="AlphaFoldDB" id="A0A2T9JM82"/>
<evidence type="ECO:0000313" key="3">
    <source>
        <dbReference type="Proteomes" id="UP000244913"/>
    </source>
</evidence>
<name>A0A2T9JM82_9CAUL</name>
<proteinExistence type="predicted"/>
<dbReference type="InterPro" id="IPR016181">
    <property type="entry name" value="Acyl_CoA_acyltransferase"/>
</dbReference>
<keyword evidence="3" id="KW-1185">Reference proteome</keyword>
<evidence type="ECO:0000259" key="1">
    <source>
        <dbReference type="PROSITE" id="PS51186"/>
    </source>
</evidence>
<accession>A0A2T9JM82</accession>